<feature type="compositionally biased region" description="Polar residues" evidence="1">
    <location>
        <begin position="107"/>
        <end position="116"/>
    </location>
</feature>
<organism evidence="2 3">
    <name type="scientific">Macrosiphum euphorbiae</name>
    <name type="common">potato aphid</name>
    <dbReference type="NCBI Taxonomy" id="13131"/>
    <lineage>
        <taxon>Eukaryota</taxon>
        <taxon>Metazoa</taxon>
        <taxon>Ecdysozoa</taxon>
        <taxon>Arthropoda</taxon>
        <taxon>Hexapoda</taxon>
        <taxon>Insecta</taxon>
        <taxon>Pterygota</taxon>
        <taxon>Neoptera</taxon>
        <taxon>Paraneoptera</taxon>
        <taxon>Hemiptera</taxon>
        <taxon>Sternorrhyncha</taxon>
        <taxon>Aphidomorpha</taxon>
        <taxon>Aphidoidea</taxon>
        <taxon>Aphididae</taxon>
        <taxon>Macrosiphini</taxon>
        <taxon>Macrosiphum</taxon>
    </lineage>
</organism>
<reference evidence="2 3" key="1">
    <citation type="submission" date="2023-01" db="EMBL/GenBank/DDBJ databases">
        <authorList>
            <person name="Whitehead M."/>
        </authorList>
    </citation>
    <scope>NUCLEOTIDE SEQUENCE [LARGE SCALE GENOMIC DNA]</scope>
</reference>
<protein>
    <submittedName>
        <fullName evidence="2">Uncharacterized protein</fullName>
    </submittedName>
</protein>
<sequence length="270" mass="29799">MTEDCSYCSCSMMTAGDSYCSCDRSIVYVLDLATPRFDIDVRPPPPTDGGGLSSKRSSRAYRSMMIAIGETDVVANFAVRKRFTGSAEALHRSLADRHCGQTPPAPQEQNSPNEVVSSADRDSFSGTDGPDLQATDPQVPDLQATDPQAPHLRPTEFQINDQLQKYNFCATYDPHVTNYYANDFFAVITPNASDDFDAVDLTGDDYYRQRSVDFGGWEERAPADSAQARSLENGTRGTRVQAAGDAQKEKGSVWTRFKKYISRGLCCQQH</sequence>
<feature type="region of interest" description="Disordered" evidence="1">
    <location>
        <begin position="223"/>
        <end position="244"/>
    </location>
</feature>
<proteinExistence type="predicted"/>
<feature type="region of interest" description="Disordered" evidence="1">
    <location>
        <begin position="37"/>
        <end position="56"/>
    </location>
</feature>
<name>A0AAV0W4U7_9HEMI</name>
<gene>
    <name evidence="2" type="ORF">MEUPH1_LOCUS7197</name>
</gene>
<dbReference type="EMBL" id="CARXXK010000001">
    <property type="protein sequence ID" value="CAI6350770.1"/>
    <property type="molecule type" value="Genomic_DNA"/>
</dbReference>
<accession>A0AAV0W4U7</accession>
<feature type="compositionally biased region" description="Polar residues" evidence="1">
    <location>
        <begin position="227"/>
        <end position="238"/>
    </location>
</feature>
<dbReference type="Proteomes" id="UP001160148">
    <property type="component" value="Unassembled WGS sequence"/>
</dbReference>
<feature type="region of interest" description="Disordered" evidence="1">
    <location>
        <begin position="97"/>
        <end position="151"/>
    </location>
</feature>
<dbReference type="AlphaFoldDB" id="A0AAV0W4U7"/>
<evidence type="ECO:0000313" key="3">
    <source>
        <dbReference type="Proteomes" id="UP001160148"/>
    </source>
</evidence>
<evidence type="ECO:0000256" key="1">
    <source>
        <dbReference type="SAM" id="MobiDB-lite"/>
    </source>
</evidence>
<comment type="caution">
    <text evidence="2">The sequence shown here is derived from an EMBL/GenBank/DDBJ whole genome shotgun (WGS) entry which is preliminary data.</text>
</comment>
<evidence type="ECO:0000313" key="2">
    <source>
        <dbReference type="EMBL" id="CAI6350770.1"/>
    </source>
</evidence>
<keyword evidence="3" id="KW-1185">Reference proteome</keyword>